<keyword evidence="4" id="KW-0597">Phosphoprotein</keyword>
<organism evidence="11 12">
    <name type="scientific">Goodfellowiella coeruleoviolacea</name>
    <dbReference type="NCBI Taxonomy" id="334858"/>
    <lineage>
        <taxon>Bacteria</taxon>
        <taxon>Bacillati</taxon>
        <taxon>Actinomycetota</taxon>
        <taxon>Actinomycetes</taxon>
        <taxon>Pseudonocardiales</taxon>
        <taxon>Pseudonocardiaceae</taxon>
        <taxon>Goodfellowiella</taxon>
    </lineage>
</organism>
<dbReference type="PANTHER" id="PTHR43711:SF28">
    <property type="entry name" value="SENSOR HISTIDINE KINASE YXDK"/>
    <property type="match status" value="1"/>
</dbReference>
<dbReference type="InterPro" id="IPR003594">
    <property type="entry name" value="HATPase_dom"/>
</dbReference>
<feature type="transmembrane region" description="Helical" evidence="9">
    <location>
        <begin position="173"/>
        <end position="195"/>
    </location>
</feature>
<evidence type="ECO:0000256" key="7">
    <source>
        <dbReference type="ARBA" id="ARBA00023012"/>
    </source>
</evidence>
<dbReference type="InterPro" id="IPR036097">
    <property type="entry name" value="HisK_dim/P_sf"/>
</dbReference>
<keyword evidence="9" id="KW-1133">Transmembrane helix</keyword>
<comment type="caution">
    <text evidence="11">The sequence shown here is derived from an EMBL/GenBank/DDBJ whole genome shotgun (WGS) entry which is preliminary data.</text>
</comment>
<dbReference type="Gene3D" id="1.10.287.130">
    <property type="match status" value="1"/>
</dbReference>
<dbReference type="SMART" id="SM00387">
    <property type="entry name" value="HATPase_c"/>
    <property type="match status" value="1"/>
</dbReference>
<dbReference type="EMBL" id="JAMTCK010000001">
    <property type="protein sequence ID" value="MCP2163603.1"/>
    <property type="molecule type" value="Genomic_DNA"/>
</dbReference>
<sequence length="445" mass="47364">MLRPVTSRLTRLRWALTALFTGTAAICIATIATFTIVTDSRFRAAALDSELDRQVAGLSRAISYLDGRLRLESLDGDVLVEHTMSLSVWEDTGDGWRLRYSRTASDPAPDPQREQDLAHRVLRSRETEFADGAGLTGGPLRLAGAPVWHGDRVGAVVVVTGDPTPGWRAHTELVAGIGWGALGLLLLAGGAGYLLSAISMRPALQALEQQERFLTEAAHELRTPLATLRLLAEAGAADPARAGATAGQVVRLVDRMGHLVTGLLTRARVRNGSFPVELLPLRLDQLVEEVVTEHQGPVALETEPTVVRGDPVLLGQALHNLVDNAFRHGADPAGSARVWVRVAAGRVVVGDQGPGIAPEDRERVFDHSVTGAPDGTGIGLAIVRWVAELHHGSVRVLPGSPHGTVVELIVPEAPPSISGHRGSQSGQHGSALTKFSQSDCHRPCQ</sequence>
<name>A0AAE3GCE7_9PSEU</name>
<keyword evidence="12" id="KW-1185">Reference proteome</keyword>
<proteinExistence type="predicted"/>
<comment type="subcellular location">
    <subcellularLocation>
        <location evidence="2">Cell membrane</location>
    </subcellularLocation>
</comment>
<evidence type="ECO:0000256" key="2">
    <source>
        <dbReference type="ARBA" id="ARBA00004236"/>
    </source>
</evidence>
<evidence type="ECO:0000256" key="5">
    <source>
        <dbReference type="ARBA" id="ARBA00022679"/>
    </source>
</evidence>
<dbReference type="GO" id="GO:0005886">
    <property type="term" value="C:plasma membrane"/>
    <property type="evidence" value="ECO:0007669"/>
    <property type="project" value="UniProtKB-SubCell"/>
</dbReference>
<dbReference type="AlphaFoldDB" id="A0AAE3GCE7"/>
<dbReference type="InterPro" id="IPR005467">
    <property type="entry name" value="His_kinase_dom"/>
</dbReference>
<dbReference type="SUPFAM" id="SSF47384">
    <property type="entry name" value="Homodimeric domain of signal transducing histidine kinase"/>
    <property type="match status" value="1"/>
</dbReference>
<accession>A0AAE3GCE7</accession>
<keyword evidence="6 11" id="KW-0418">Kinase</keyword>
<keyword evidence="7" id="KW-0902">Two-component regulatory system</keyword>
<dbReference type="Pfam" id="PF00512">
    <property type="entry name" value="HisKA"/>
    <property type="match status" value="1"/>
</dbReference>
<evidence type="ECO:0000313" key="11">
    <source>
        <dbReference type="EMBL" id="MCP2163603.1"/>
    </source>
</evidence>
<dbReference type="GO" id="GO:0000155">
    <property type="term" value="F:phosphorelay sensor kinase activity"/>
    <property type="evidence" value="ECO:0007669"/>
    <property type="project" value="InterPro"/>
</dbReference>
<feature type="region of interest" description="Disordered" evidence="8">
    <location>
        <begin position="413"/>
        <end position="445"/>
    </location>
</feature>
<dbReference type="EC" id="2.7.13.3" evidence="3"/>
<dbReference type="SMART" id="SM00388">
    <property type="entry name" value="HisKA"/>
    <property type="match status" value="1"/>
</dbReference>
<protein>
    <recommendedName>
        <fullName evidence="3">histidine kinase</fullName>
        <ecNumber evidence="3">2.7.13.3</ecNumber>
    </recommendedName>
</protein>
<evidence type="ECO:0000256" key="3">
    <source>
        <dbReference type="ARBA" id="ARBA00012438"/>
    </source>
</evidence>
<comment type="catalytic activity">
    <reaction evidence="1">
        <text>ATP + protein L-histidine = ADP + protein N-phospho-L-histidine.</text>
        <dbReference type="EC" id="2.7.13.3"/>
    </reaction>
</comment>
<evidence type="ECO:0000313" key="12">
    <source>
        <dbReference type="Proteomes" id="UP001206128"/>
    </source>
</evidence>
<evidence type="ECO:0000256" key="4">
    <source>
        <dbReference type="ARBA" id="ARBA00022553"/>
    </source>
</evidence>
<dbReference type="Proteomes" id="UP001206128">
    <property type="component" value="Unassembled WGS sequence"/>
</dbReference>
<dbReference type="InterPro" id="IPR036890">
    <property type="entry name" value="HATPase_C_sf"/>
</dbReference>
<keyword evidence="5" id="KW-0808">Transferase</keyword>
<evidence type="ECO:0000259" key="10">
    <source>
        <dbReference type="PROSITE" id="PS50109"/>
    </source>
</evidence>
<dbReference type="Pfam" id="PF02518">
    <property type="entry name" value="HATPase_c"/>
    <property type="match status" value="1"/>
</dbReference>
<dbReference type="CDD" id="cd00082">
    <property type="entry name" value="HisKA"/>
    <property type="match status" value="1"/>
</dbReference>
<dbReference type="InterPro" id="IPR004358">
    <property type="entry name" value="Sig_transdc_His_kin-like_C"/>
</dbReference>
<feature type="domain" description="Histidine kinase" evidence="10">
    <location>
        <begin position="216"/>
        <end position="414"/>
    </location>
</feature>
<evidence type="ECO:0000256" key="9">
    <source>
        <dbReference type="SAM" id="Phobius"/>
    </source>
</evidence>
<dbReference type="PROSITE" id="PS50109">
    <property type="entry name" value="HIS_KIN"/>
    <property type="match status" value="1"/>
</dbReference>
<dbReference type="Gene3D" id="3.30.565.10">
    <property type="entry name" value="Histidine kinase-like ATPase, C-terminal domain"/>
    <property type="match status" value="1"/>
</dbReference>
<dbReference type="PANTHER" id="PTHR43711">
    <property type="entry name" value="TWO-COMPONENT HISTIDINE KINASE"/>
    <property type="match status" value="1"/>
</dbReference>
<gene>
    <name evidence="11" type="ORF">LX83_000443</name>
</gene>
<feature type="compositionally biased region" description="Low complexity" evidence="8">
    <location>
        <begin position="418"/>
        <end position="430"/>
    </location>
</feature>
<reference evidence="11" key="1">
    <citation type="submission" date="2022-06" db="EMBL/GenBank/DDBJ databases">
        <title>Genomic Encyclopedia of Archaeal and Bacterial Type Strains, Phase II (KMG-II): from individual species to whole genera.</title>
        <authorList>
            <person name="Goeker M."/>
        </authorList>
    </citation>
    <scope>NUCLEOTIDE SEQUENCE</scope>
    <source>
        <strain evidence="11">DSM 43935</strain>
    </source>
</reference>
<evidence type="ECO:0000256" key="8">
    <source>
        <dbReference type="SAM" id="MobiDB-lite"/>
    </source>
</evidence>
<feature type="transmembrane region" description="Helical" evidence="9">
    <location>
        <begin position="12"/>
        <end position="37"/>
    </location>
</feature>
<dbReference type="InterPro" id="IPR003661">
    <property type="entry name" value="HisK_dim/P_dom"/>
</dbReference>
<dbReference type="PRINTS" id="PR00344">
    <property type="entry name" value="BCTRLSENSOR"/>
</dbReference>
<evidence type="ECO:0000256" key="1">
    <source>
        <dbReference type="ARBA" id="ARBA00000085"/>
    </source>
</evidence>
<dbReference type="SUPFAM" id="SSF55874">
    <property type="entry name" value="ATPase domain of HSP90 chaperone/DNA topoisomerase II/histidine kinase"/>
    <property type="match status" value="1"/>
</dbReference>
<evidence type="ECO:0000256" key="6">
    <source>
        <dbReference type="ARBA" id="ARBA00022777"/>
    </source>
</evidence>
<keyword evidence="9" id="KW-0812">Transmembrane</keyword>
<keyword evidence="9" id="KW-0472">Membrane</keyword>
<dbReference type="InterPro" id="IPR050736">
    <property type="entry name" value="Sensor_HK_Regulatory"/>
</dbReference>